<evidence type="ECO:0000259" key="2">
    <source>
        <dbReference type="Pfam" id="PF13930"/>
    </source>
</evidence>
<reference evidence="3 4" key="1">
    <citation type="submission" date="2019-08" db="EMBL/GenBank/DDBJ databases">
        <title>Lentzea from Indian Himalayas.</title>
        <authorList>
            <person name="Mandal S."/>
            <person name="Mallick Gupta A."/>
            <person name="Maiti P.K."/>
            <person name="Sarkar J."/>
            <person name="Mandal S."/>
        </authorList>
    </citation>
    <scope>NUCLEOTIDE SEQUENCE [LARGE SCALE GENOMIC DNA]</scope>
    <source>
        <strain evidence="3 4">PSKA42</strain>
    </source>
</reference>
<sequence>KPHDNTPDKPHDPDSPNSHDQDGPPADRPSPEEAHARHAESTPAGVSHHGGDKDMGDLPHKVPNDPRYFTADVHITPDGKARIGGHDYTPAEYADMLRRSGYDGSKPVRLIGCDAGSNDFAQQLSKQLDAPVLAPTKPAWTDANGRVFTSDAEIRPDGTREPKIPPNGEWETHHPDGSKSKASDDGFAPGTHDKDKDLDPTDAKDRAADDTDTSRSEPDNDPRPKVPIDANHPDAPLKSKPFGREADGTPSVLQPNTRYEVTDKAGRDRGTFITGDDGRIKEVHTTSGKKTDWRPDSRQPFPNATYHVKGQAGSIYHFHTDADGRTHRMEGELVHTGSDDARRSPDQGPVGHEGRDEYREHNKKTIEEFRNQHGRDPLPHEVTLYEDVGWNGGHLAGTEFDGPGEYVNMVPMLEDLNQRQAGTTLANNFRALEEHWGDLLNQTPKPKLDVQIDMTYPDGKKTPTKIRVQYWVDGVPEPPLVYKNVPPRKV</sequence>
<gene>
    <name evidence="3" type="ORF">FXN61_13800</name>
</gene>
<feature type="compositionally biased region" description="Basic and acidic residues" evidence="1">
    <location>
        <begin position="152"/>
        <end position="163"/>
    </location>
</feature>
<name>A0ABX1FGU2_9PSEU</name>
<feature type="domain" description="Type VII secretion system protein EssD-like" evidence="2">
    <location>
        <begin position="385"/>
        <end position="473"/>
    </location>
</feature>
<feature type="compositionally biased region" description="Basic and acidic residues" evidence="1">
    <location>
        <begin position="170"/>
        <end position="184"/>
    </location>
</feature>
<feature type="region of interest" description="Disordered" evidence="1">
    <location>
        <begin position="1"/>
        <end position="70"/>
    </location>
</feature>
<feature type="compositionally biased region" description="Basic and acidic residues" evidence="1">
    <location>
        <begin position="29"/>
        <end position="40"/>
    </location>
</feature>
<feature type="non-terminal residue" evidence="3">
    <location>
        <position position="1"/>
    </location>
</feature>
<feature type="compositionally biased region" description="Basic and acidic residues" evidence="1">
    <location>
        <begin position="1"/>
        <end position="22"/>
    </location>
</feature>
<feature type="region of interest" description="Disordered" evidence="1">
    <location>
        <begin position="135"/>
        <end position="303"/>
    </location>
</feature>
<evidence type="ECO:0000256" key="1">
    <source>
        <dbReference type="SAM" id="MobiDB-lite"/>
    </source>
</evidence>
<feature type="compositionally biased region" description="Basic and acidic residues" evidence="1">
    <location>
        <begin position="260"/>
        <end position="297"/>
    </location>
</feature>
<dbReference type="EMBL" id="VSRL01000039">
    <property type="protein sequence ID" value="NKE57847.1"/>
    <property type="molecule type" value="Genomic_DNA"/>
</dbReference>
<dbReference type="InterPro" id="IPR044929">
    <property type="entry name" value="DNA/RNA_non-sp_Endonuclease_sf"/>
</dbReference>
<dbReference type="Pfam" id="PF13930">
    <property type="entry name" value="Endonuclea_NS_2"/>
    <property type="match status" value="1"/>
</dbReference>
<feature type="region of interest" description="Disordered" evidence="1">
    <location>
        <begin position="334"/>
        <end position="360"/>
    </location>
</feature>
<feature type="compositionally biased region" description="Basic and acidic residues" evidence="1">
    <location>
        <begin position="334"/>
        <end position="345"/>
    </location>
</feature>
<comment type="caution">
    <text evidence="3">The sequence shown here is derived from an EMBL/GenBank/DDBJ whole genome shotgun (WGS) entry which is preliminary data.</text>
</comment>
<protein>
    <recommendedName>
        <fullName evidence="2">Type VII secretion system protein EssD-like domain-containing protein</fullName>
    </recommendedName>
</protein>
<dbReference type="Proteomes" id="UP001515943">
    <property type="component" value="Unassembled WGS sequence"/>
</dbReference>
<evidence type="ECO:0000313" key="4">
    <source>
        <dbReference type="Proteomes" id="UP001515943"/>
    </source>
</evidence>
<feature type="compositionally biased region" description="Basic and acidic residues" evidence="1">
    <location>
        <begin position="191"/>
        <end position="247"/>
    </location>
</feature>
<feature type="compositionally biased region" description="Basic and acidic residues" evidence="1">
    <location>
        <begin position="49"/>
        <end position="64"/>
    </location>
</feature>
<dbReference type="RefSeq" id="WP_188135025.1">
    <property type="nucleotide sequence ID" value="NZ_VSRL01000039.1"/>
</dbReference>
<dbReference type="InterPro" id="IPR044927">
    <property type="entry name" value="Endonuclea_NS_2"/>
</dbReference>
<evidence type="ECO:0000313" key="3">
    <source>
        <dbReference type="EMBL" id="NKE57847.1"/>
    </source>
</evidence>
<dbReference type="Gene3D" id="3.40.570.10">
    <property type="entry name" value="Extracellular Endonuclease, subunit A"/>
    <property type="match status" value="1"/>
</dbReference>
<accession>A0ABX1FGU2</accession>
<proteinExistence type="predicted"/>
<organism evidence="3 4">
    <name type="scientific">Lentzea indica</name>
    <dbReference type="NCBI Taxonomy" id="2604800"/>
    <lineage>
        <taxon>Bacteria</taxon>
        <taxon>Bacillati</taxon>
        <taxon>Actinomycetota</taxon>
        <taxon>Actinomycetes</taxon>
        <taxon>Pseudonocardiales</taxon>
        <taxon>Pseudonocardiaceae</taxon>
        <taxon>Lentzea</taxon>
    </lineage>
</organism>
<keyword evidence="4" id="KW-1185">Reference proteome</keyword>